<dbReference type="PANTHER" id="PTHR30411">
    <property type="entry name" value="CYTOPLASMIC PROTEIN"/>
    <property type="match status" value="1"/>
</dbReference>
<reference evidence="7" key="1">
    <citation type="submission" date="2016-10" db="EMBL/GenBank/DDBJ databases">
        <authorList>
            <person name="Varghese N."/>
            <person name="Submissions S."/>
        </authorList>
    </citation>
    <scope>NUCLEOTIDE SEQUENCE [LARGE SCALE GENOMIC DNA]</scope>
    <source>
        <strain evidence="7">R-53102</strain>
    </source>
</reference>
<proteinExistence type="inferred from homology"/>
<gene>
    <name evidence="6" type="ORF">SAMN04487792_0193</name>
</gene>
<feature type="domain" description="YbaK/aminoacyl-tRNA synthetase-associated" evidence="5">
    <location>
        <begin position="46"/>
        <end position="155"/>
    </location>
</feature>
<dbReference type="PANTHER" id="PTHR30411:SF0">
    <property type="entry name" value="CYS-TRNA(PRO)_CYS-TRNA(CYS) DEACYLASE YBAK"/>
    <property type="match status" value="1"/>
</dbReference>
<dbReference type="InterPro" id="IPR007214">
    <property type="entry name" value="YbaK/aa-tRNA-synth-assoc-dom"/>
</dbReference>
<dbReference type="AlphaFoldDB" id="A0A1I1RCV0"/>
<dbReference type="Proteomes" id="UP000199599">
    <property type="component" value="Unassembled WGS sequence"/>
</dbReference>
<dbReference type="PIRSF" id="PIRSF006181">
    <property type="entry name" value="EbsC_YbaK"/>
    <property type="match status" value="1"/>
</dbReference>
<comment type="similarity">
    <text evidence="1 4">Belongs to the prolyl-tRNA editing family. YbaK/EbsC subfamily.</text>
</comment>
<protein>
    <recommendedName>
        <fullName evidence="4">Cys-tRNA(Pro)/Cys-tRNA(Cys) deacylase</fullName>
        <ecNumber evidence="4">4.2.-.-</ecNumber>
    </recommendedName>
</protein>
<dbReference type="Pfam" id="PF04073">
    <property type="entry name" value="tRNA_edit"/>
    <property type="match status" value="1"/>
</dbReference>
<keyword evidence="3 4" id="KW-0456">Lyase</keyword>
<accession>A0A1I1RCV0</accession>
<evidence type="ECO:0000259" key="5">
    <source>
        <dbReference type="Pfam" id="PF04073"/>
    </source>
</evidence>
<dbReference type="STRING" id="1505723.SAMN04487792_0193"/>
<evidence type="ECO:0000313" key="7">
    <source>
        <dbReference type="Proteomes" id="UP000199599"/>
    </source>
</evidence>
<evidence type="ECO:0000256" key="2">
    <source>
        <dbReference type="ARBA" id="ARBA00022917"/>
    </source>
</evidence>
<evidence type="ECO:0000256" key="3">
    <source>
        <dbReference type="ARBA" id="ARBA00023239"/>
    </source>
</evidence>
<keyword evidence="2 4" id="KW-0648">Protein biosynthesis</keyword>
<dbReference type="EMBL" id="FOMN01000001">
    <property type="protein sequence ID" value="SFD29988.1"/>
    <property type="molecule type" value="Genomic_DNA"/>
</dbReference>
<sequence length="169" mass="18977">MVKKKRQIEKTLVEKILDQNKILYQQAQFPTHSDSSGIAQMDTSILNENEHLIYKTLVCLGNKTGVLVGVISVTEHLDMKKLAKVSGNKKCELLPLKDLEKTTGYVHGANTPIGIYFNHHFPIYLDSSMMQENKIAVSSGKIGRSVYLKPSDLKRITNGTFCDLIKNKN</sequence>
<dbReference type="GO" id="GO:0002161">
    <property type="term" value="F:aminoacyl-tRNA deacylase activity"/>
    <property type="evidence" value="ECO:0007669"/>
    <property type="project" value="InterPro"/>
</dbReference>
<dbReference type="InterPro" id="IPR004369">
    <property type="entry name" value="Prolyl-tRNA_editing_YbaK/EbsC"/>
</dbReference>
<dbReference type="SUPFAM" id="SSF55826">
    <property type="entry name" value="YbaK/ProRS associated domain"/>
    <property type="match status" value="1"/>
</dbReference>
<dbReference type="InterPro" id="IPR036754">
    <property type="entry name" value="YbaK/aa-tRNA-synt-asso_dom_sf"/>
</dbReference>
<dbReference type="Gene3D" id="3.90.960.10">
    <property type="entry name" value="YbaK/aminoacyl-tRNA synthetase-associated domain"/>
    <property type="match status" value="1"/>
</dbReference>
<evidence type="ECO:0000256" key="1">
    <source>
        <dbReference type="ARBA" id="ARBA00009798"/>
    </source>
</evidence>
<dbReference type="RefSeq" id="WP_090092035.1">
    <property type="nucleotide sequence ID" value="NZ_CBCRVU010000001.1"/>
</dbReference>
<evidence type="ECO:0000256" key="4">
    <source>
        <dbReference type="PIRNR" id="PIRNR006181"/>
    </source>
</evidence>
<dbReference type="GO" id="GO:0016829">
    <property type="term" value="F:lyase activity"/>
    <property type="evidence" value="ECO:0007669"/>
    <property type="project" value="UniProtKB-KW"/>
</dbReference>
<name>A0A1I1RCV0_9LACO</name>
<evidence type="ECO:0000313" key="6">
    <source>
        <dbReference type="EMBL" id="SFD29988.1"/>
    </source>
</evidence>
<dbReference type="CDD" id="cd00002">
    <property type="entry name" value="YbaK_deacylase"/>
    <property type="match status" value="1"/>
</dbReference>
<dbReference type="EC" id="4.2.-.-" evidence="4"/>
<dbReference type="GO" id="GO:0006412">
    <property type="term" value="P:translation"/>
    <property type="evidence" value="ECO:0007669"/>
    <property type="project" value="UniProtKB-KW"/>
</dbReference>
<organism evidence="6 7">
    <name type="scientific">Lactobacillus bombicola</name>
    <dbReference type="NCBI Taxonomy" id="1505723"/>
    <lineage>
        <taxon>Bacteria</taxon>
        <taxon>Bacillati</taxon>
        <taxon>Bacillota</taxon>
        <taxon>Bacilli</taxon>
        <taxon>Lactobacillales</taxon>
        <taxon>Lactobacillaceae</taxon>
        <taxon>Lactobacillus</taxon>
    </lineage>
</organism>